<dbReference type="InterPro" id="IPR006179">
    <property type="entry name" value="5_nucleotidase/apyrase"/>
</dbReference>
<dbReference type="AlphaFoldDB" id="A0A1N7H2C9"/>
<keyword evidence="7" id="KW-0732">Signal</keyword>
<comment type="similarity">
    <text evidence="5 11">Belongs to the 5'-nucleotidase family.</text>
</comment>
<evidence type="ECO:0000256" key="3">
    <source>
        <dbReference type="ARBA" id="ARBA00001968"/>
    </source>
</evidence>
<comment type="catalytic activity">
    <reaction evidence="1">
        <text>a ribonucleoside 3'-phosphate + H2O = a ribonucleoside + phosphate</text>
        <dbReference type="Rhea" id="RHEA:10144"/>
        <dbReference type="ChEBI" id="CHEBI:13197"/>
        <dbReference type="ChEBI" id="CHEBI:15377"/>
        <dbReference type="ChEBI" id="CHEBI:18254"/>
        <dbReference type="ChEBI" id="CHEBI:43474"/>
        <dbReference type="EC" id="3.1.3.6"/>
    </reaction>
</comment>
<evidence type="ECO:0000256" key="6">
    <source>
        <dbReference type="ARBA" id="ARBA00022723"/>
    </source>
</evidence>
<evidence type="ECO:0000313" key="15">
    <source>
        <dbReference type="Proteomes" id="UP000186019"/>
    </source>
</evidence>
<dbReference type="Gene3D" id="3.90.780.10">
    <property type="entry name" value="5'-Nucleotidase, C-terminal domain"/>
    <property type="match status" value="1"/>
</dbReference>
<comment type="subcellular location">
    <subcellularLocation>
        <location evidence="4">Cell envelope</location>
    </subcellularLocation>
</comment>
<dbReference type="STRING" id="573024.SAMN05216208_2928"/>
<evidence type="ECO:0000256" key="5">
    <source>
        <dbReference type="ARBA" id="ARBA00006654"/>
    </source>
</evidence>
<dbReference type="PRINTS" id="PR01607">
    <property type="entry name" value="APYRASEFAMLY"/>
</dbReference>
<dbReference type="PANTHER" id="PTHR11575">
    <property type="entry name" value="5'-NUCLEOTIDASE-RELATED"/>
    <property type="match status" value="1"/>
</dbReference>
<evidence type="ECO:0000259" key="13">
    <source>
        <dbReference type="Pfam" id="PF02872"/>
    </source>
</evidence>
<organism evidence="14 15">
    <name type="scientific">Roseovarius nanhaiticus</name>
    <dbReference type="NCBI Taxonomy" id="573024"/>
    <lineage>
        <taxon>Bacteria</taxon>
        <taxon>Pseudomonadati</taxon>
        <taxon>Pseudomonadota</taxon>
        <taxon>Alphaproteobacteria</taxon>
        <taxon>Rhodobacterales</taxon>
        <taxon>Roseobacteraceae</taxon>
        <taxon>Roseovarius</taxon>
    </lineage>
</organism>
<keyword evidence="10" id="KW-0511">Multifunctional enzyme</keyword>
<dbReference type="InterPro" id="IPR029052">
    <property type="entry name" value="Metallo-depent_PP-like"/>
</dbReference>
<dbReference type="RefSeq" id="WP_076534255.1">
    <property type="nucleotide sequence ID" value="NZ_FOAC01000003.1"/>
</dbReference>
<evidence type="ECO:0000256" key="1">
    <source>
        <dbReference type="ARBA" id="ARBA00000527"/>
    </source>
</evidence>
<dbReference type="GO" id="GO:0009166">
    <property type="term" value="P:nucleotide catabolic process"/>
    <property type="evidence" value="ECO:0007669"/>
    <property type="project" value="InterPro"/>
</dbReference>
<dbReference type="PROSITE" id="PS00786">
    <property type="entry name" value="5_NUCLEOTIDASE_2"/>
    <property type="match status" value="1"/>
</dbReference>
<dbReference type="InterPro" id="IPR041827">
    <property type="entry name" value="CpdB_N"/>
</dbReference>
<dbReference type="OrthoDB" id="9803927at2"/>
<evidence type="ECO:0000256" key="7">
    <source>
        <dbReference type="ARBA" id="ARBA00022729"/>
    </source>
</evidence>
<evidence type="ECO:0000313" key="14">
    <source>
        <dbReference type="EMBL" id="SIS18981.1"/>
    </source>
</evidence>
<dbReference type="GO" id="GO:0008663">
    <property type="term" value="F:2',3'-cyclic-nucleotide 2'-phosphodiesterase activity"/>
    <property type="evidence" value="ECO:0007669"/>
    <property type="project" value="UniProtKB-EC"/>
</dbReference>
<evidence type="ECO:0000259" key="12">
    <source>
        <dbReference type="Pfam" id="PF00149"/>
    </source>
</evidence>
<protein>
    <submittedName>
        <fullName evidence="14">2',3'-cyclic-nucleotide 2'-phosphodiesterase / 3'-nucleotidase</fullName>
    </submittedName>
</protein>
<dbReference type="SUPFAM" id="SSF56300">
    <property type="entry name" value="Metallo-dependent phosphatases"/>
    <property type="match status" value="1"/>
</dbReference>
<keyword evidence="9 11" id="KW-0378">Hydrolase</keyword>
<evidence type="ECO:0000256" key="2">
    <source>
        <dbReference type="ARBA" id="ARBA00001730"/>
    </source>
</evidence>
<comment type="catalytic activity">
    <reaction evidence="2">
        <text>a nucleoside 2',3'-cyclic phosphate + H2O = a nucleoside 3'-phosphate + H(+)</text>
        <dbReference type="Rhea" id="RHEA:19621"/>
        <dbReference type="ChEBI" id="CHEBI:15377"/>
        <dbReference type="ChEBI" id="CHEBI:15378"/>
        <dbReference type="ChEBI" id="CHEBI:66949"/>
        <dbReference type="ChEBI" id="CHEBI:66954"/>
        <dbReference type="EC" id="3.1.4.16"/>
    </reaction>
</comment>
<proteinExistence type="inferred from homology"/>
<dbReference type="GO" id="GO:0008254">
    <property type="term" value="F:3'-nucleotidase activity"/>
    <property type="evidence" value="ECO:0007669"/>
    <property type="project" value="UniProtKB-EC"/>
</dbReference>
<gene>
    <name evidence="14" type="ORF">SAMN05421666_2391</name>
</gene>
<comment type="cofactor">
    <cofactor evidence="3">
        <name>a divalent metal cation</name>
        <dbReference type="ChEBI" id="CHEBI:60240"/>
    </cofactor>
</comment>
<dbReference type="Proteomes" id="UP000186019">
    <property type="component" value="Unassembled WGS sequence"/>
</dbReference>
<feature type="domain" description="Calcineurin-like phosphoesterase" evidence="12">
    <location>
        <begin position="26"/>
        <end position="264"/>
    </location>
</feature>
<dbReference type="SUPFAM" id="SSF55816">
    <property type="entry name" value="5'-nucleotidase (syn. UDP-sugar hydrolase), C-terminal domain"/>
    <property type="match status" value="1"/>
</dbReference>
<evidence type="ECO:0000256" key="9">
    <source>
        <dbReference type="ARBA" id="ARBA00022801"/>
    </source>
</evidence>
<evidence type="ECO:0000256" key="8">
    <source>
        <dbReference type="ARBA" id="ARBA00022741"/>
    </source>
</evidence>
<dbReference type="InterPro" id="IPR004843">
    <property type="entry name" value="Calcineurin-like_PHP"/>
</dbReference>
<feature type="domain" description="5'-Nucleotidase C-terminal" evidence="13">
    <location>
        <begin position="416"/>
        <end position="546"/>
    </location>
</feature>
<dbReference type="InterPro" id="IPR008334">
    <property type="entry name" value="5'-Nucleotdase_C"/>
</dbReference>
<dbReference type="EMBL" id="FTNV01000002">
    <property type="protein sequence ID" value="SIS18981.1"/>
    <property type="molecule type" value="Genomic_DNA"/>
</dbReference>
<dbReference type="CDD" id="cd07410">
    <property type="entry name" value="MPP_CpdB_N"/>
    <property type="match status" value="1"/>
</dbReference>
<dbReference type="GO" id="GO:0046872">
    <property type="term" value="F:metal ion binding"/>
    <property type="evidence" value="ECO:0007669"/>
    <property type="project" value="UniProtKB-KW"/>
</dbReference>
<sequence length="635" mass="67359">MNVISAAPDRVDAATPLPDGTTAQLRLLGTTDLHAHVMAYDYYADQGGQPYGLVRIATAIRAARSEVQNTLLFDNGDALQGTPMGDLTLCPKTRWAGPSPVIDAMNALGYDAAGLGNHEFNFGIDWLVRTIGAAAHPVTCANVEIPSGAARRDWPVKPYLILDRLLTCEDGTQHPVRVGVLGLVPPQITMWDRLHLDGRLAVHDMVETARWTIPRLRAAGADLVVVLAHSGIGAETHEAMAENAALALAGLDGVDAIMTGHSHGLFPIGGATEGSGGVDHGRGLLAGVPAVMAGACGGHLGVLDLALEAREGRWAIAGHGAALRSAASLPCDPPLEARLAAAHQMTLQHMRQPIGTAAMRLHSYLALARPDASVSALNAVQTRLMTRRLRGTAYEGRAVLSATPAFKTGGRGGPRNFTDLPEGTLSVRHAADLYPFPNRLCGIAISGADLRDWLERAAICFARLHPGVPDQVLRNMNVPGHDFDVISGVTYSLDLTAQPLYDRMGQRQPGTLGRVRDLRHHGRSVADEAQFILATNTYRAFGAGAFAPIPRERIVHISDSLLRQDLTDEVGQTPLAPTPDYESNWRFSAIPGASALLDTGPGLRSDPAAMAALVAEGAVDLGDVEGGFCRIRLPF</sequence>
<name>A0A1N7H2C9_9RHOB</name>
<evidence type="ECO:0000256" key="10">
    <source>
        <dbReference type="ARBA" id="ARBA00023268"/>
    </source>
</evidence>
<evidence type="ECO:0000256" key="11">
    <source>
        <dbReference type="RuleBase" id="RU362119"/>
    </source>
</evidence>
<dbReference type="InterPro" id="IPR006146">
    <property type="entry name" value="5'-Nucleotdase_CS"/>
</dbReference>
<dbReference type="Gene3D" id="3.60.21.10">
    <property type="match status" value="1"/>
</dbReference>
<keyword evidence="8 11" id="KW-0547">Nucleotide-binding</keyword>
<accession>A0A1N7H2C9</accession>
<dbReference type="GO" id="GO:0000166">
    <property type="term" value="F:nucleotide binding"/>
    <property type="evidence" value="ECO:0007669"/>
    <property type="project" value="UniProtKB-KW"/>
</dbReference>
<dbReference type="Pfam" id="PF02872">
    <property type="entry name" value="5_nucleotid_C"/>
    <property type="match status" value="1"/>
</dbReference>
<keyword evidence="6" id="KW-0479">Metal-binding</keyword>
<dbReference type="InterPro" id="IPR036907">
    <property type="entry name" value="5'-Nucleotdase_C_sf"/>
</dbReference>
<reference evidence="15" key="1">
    <citation type="submission" date="2017-01" db="EMBL/GenBank/DDBJ databases">
        <authorList>
            <person name="Varghese N."/>
            <person name="Submissions S."/>
        </authorList>
    </citation>
    <scope>NUCLEOTIDE SEQUENCE [LARGE SCALE GENOMIC DNA]</scope>
    <source>
        <strain evidence="15">DSM 29590</strain>
    </source>
</reference>
<dbReference type="Pfam" id="PF00149">
    <property type="entry name" value="Metallophos"/>
    <property type="match status" value="1"/>
</dbReference>
<evidence type="ECO:0000256" key="4">
    <source>
        <dbReference type="ARBA" id="ARBA00004196"/>
    </source>
</evidence>
<keyword evidence="15" id="KW-1185">Reference proteome</keyword>
<dbReference type="PANTHER" id="PTHR11575:SF6">
    <property type="entry name" value="2',3'-CYCLIC-NUCLEOTIDE 2'-PHOSPHODIESTERASE_3'-NUCLEOTIDASE"/>
    <property type="match status" value="1"/>
</dbReference>
<dbReference type="GO" id="GO:0030288">
    <property type="term" value="C:outer membrane-bounded periplasmic space"/>
    <property type="evidence" value="ECO:0007669"/>
    <property type="project" value="TreeGrafter"/>
</dbReference>
<dbReference type="NCBIfam" id="NF006938">
    <property type="entry name" value="PRK09420.1"/>
    <property type="match status" value="1"/>
</dbReference>